<accession>A0A4Y7JZT2</accession>
<name>A0A4Y7JZT2_PAPSO</name>
<evidence type="ECO:0000313" key="2">
    <source>
        <dbReference type="Proteomes" id="UP000316621"/>
    </source>
</evidence>
<sequence length="177" mass="20011">MINGSEQSIGHCDLPEENKMEYQHNYVDGNTAKSFENAKSESRRMTAQNHYGNPANQNQVFTQIGHGKGIYLINWDIVAAPKHKGGLNIRKYGEVSVYGSWRRIPEGLDIVKKHHCWKLTNSEKVHIWTDIWAPDIGCFMGARGETSTIINFEQGKAVAAMEAINWAKAKEVLNLRL</sequence>
<dbReference type="Proteomes" id="UP000316621">
    <property type="component" value="Chromosome 6"/>
</dbReference>
<dbReference type="EMBL" id="CM010720">
    <property type="protein sequence ID" value="RZC65570.1"/>
    <property type="molecule type" value="Genomic_DNA"/>
</dbReference>
<dbReference type="AlphaFoldDB" id="A0A4Y7JZT2"/>
<reference evidence="1 2" key="1">
    <citation type="journal article" date="2018" name="Science">
        <title>The opium poppy genome and morphinan production.</title>
        <authorList>
            <person name="Guo L."/>
            <person name="Winzer T."/>
            <person name="Yang X."/>
            <person name="Li Y."/>
            <person name="Ning Z."/>
            <person name="He Z."/>
            <person name="Teodor R."/>
            <person name="Lu Y."/>
            <person name="Bowser T.A."/>
            <person name="Graham I.A."/>
            <person name="Ye K."/>
        </authorList>
    </citation>
    <scope>NUCLEOTIDE SEQUENCE [LARGE SCALE GENOMIC DNA]</scope>
    <source>
        <strain evidence="2">cv. HN1</strain>
        <tissue evidence="1">Leaves</tissue>
    </source>
</reference>
<gene>
    <name evidence="1" type="ORF">C5167_009260</name>
</gene>
<evidence type="ECO:0000313" key="1">
    <source>
        <dbReference type="EMBL" id="RZC65570.1"/>
    </source>
</evidence>
<organism evidence="1 2">
    <name type="scientific">Papaver somniferum</name>
    <name type="common">Opium poppy</name>
    <dbReference type="NCBI Taxonomy" id="3469"/>
    <lineage>
        <taxon>Eukaryota</taxon>
        <taxon>Viridiplantae</taxon>
        <taxon>Streptophyta</taxon>
        <taxon>Embryophyta</taxon>
        <taxon>Tracheophyta</taxon>
        <taxon>Spermatophyta</taxon>
        <taxon>Magnoliopsida</taxon>
        <taxon>Ranunculales</taxon>
        <taxon>Papaveraceae</taxon>
        <taxon>Papaveroideae</taxon>
        <taxon>Papaver</taxon>
    </lineage>
</organism>
<proteinExistence type="predicted"/>
<keyword evidence="2" id="KW-1185">Reference proteome</keyword>
<dbReference type="Gramene" id="RZC65570">
    <property type="protein sequence ID" value="RZC65570"/>
    <property type="gene ID" value="C5167_009260"/>
</dbReference>
<protein>
    <submittedName>
        <fullName evidence="1">Uncharacterized protein</fullName>
    </submittedName>
</protein>